<accession>A0A9J5Y2M1</accession>
<reference evidence="1 2" key="1">
    <citation type="submission" date="2020-09" db="EMBL/GenBank/DDBJ databases">
        <title>De no assembly of potato wild relative species, Solanum commersonii.</title>
        <authorList>
            <person name="Cho K."/>
        </authorList>
    </citation>
    <scope>NUCLEOTIDE SEQUENCE [LARGE SCALE GENOMIC DNA]</scope>
    <source>
        <strain evidence="1">LZ3.2</strain>
        <tissue evidence="1">Leaf</tissue>
    </source>
</reference>
<evidence type="ECO:0000313" key="1">
    <source>
        <dbReference type="EMBL" id="KAG5594469.1"/>
    </source>
</evidence>
<comment type="caution">
    <text evidence="1">The sequence shown here is derived from an EMBL/GenBank/DDBJ whole genome shotgun (WGS) entry which is preliminary data.</text>
</comment>
<evidence type="ECO:0000313" key="2">
    <source>
        <dbReference type="Proteomes" id="UP000824120"/>
    </source>
</evidence>
<gene>
    <name evidence="1" type="ORF">H5410_035701</name>
</gene>
<organism evidence="1 2">
    <name type="scientific">Solanum commersonii</name>
    <name type="common">Commerson's wild potato</name>
    <name type="synonym">Commerson's nightshade</name>
    <dbReference type="NCBI Taxonomy" id="4109"/>
    <lineage>
        <taxon>Eukaryota</taxon>
        <taxon>Viridiplantae</taxon>
        <taxon>Streptophyta</taxon>
        <taxon>Embryophyta</taxon>
        <taxon>Tracheophyta</taxon>
        <taxon>Spermatophyta</taxon>
        <taxon>Magnoliopsida</taxon>
        <taxon>eudicotyledons</taxon>
        <taxon>Gunneridae</taxon>
        <taxon>Pentapetalae</taxon>
        <taxon>asterids</taxon>
        <taxon>lamiids</taxon>
        <taxon>Solanales</taxon>
        <taxon>Solanaceae</taxon>
        <taxon>Solanoideae</taxon>
        <taxon>Solaneae</taxon>
        <taxon>Solanum</taxon>
    </lineage>
</organism>
<dbReference type="Proteomes" id="UP000824120">
    <property type="component" value="Chromosome 7"/>
</dbReference>
<keyword evidence="2" id="KW-1185">Reference proteome</keyword>
<protein>
    <submittedName>
        <fullName evidence="1">Uncharacterized protein</fullName>
    </submittedName>
</protein>
<dbReference type="EMBL" id="JACXVP010000007">
    <property type="protein sequence ID" value="KAG5594469.1"/>
    <property type="molecule type" value="Genomic_DNA"/>
</dbReference>
<dbReference type="AlphaFoldDB" id="A0A9J5Y2M1"/>
<proteinExistence type="predicted"/>
<sequence length="89" mass="9807">MSGARRKVEQRGRYTLVGRIHCCMANGRMGRSPRWASEGNIEFCGQVFRRAGAYAVLPIKADNQVTRGQSSHGSGISKGEEINFAHMLP</sequence>
<name>A0A9J5Y2M1_SOLCO</name>